<name>A0A314ZBH4_PRUYE</name>
<reference evidence="1 2" key="1">
    <citation type="submission" date="2018-02" db="EMBL/GenBank/DDBJ databases">
        <title>Draft genome of wild Prunus yedoensis var. nudiflora.</title>
        <authorList>
            <person name="Baek S."/>
            <person name="Kim J.-H."/>
            <person name="Choi K."/>
            <person name="Kim G.-B."/>
            <person name="Cho A."/>
            <person name="Jang H."/>
            <person name="Shin C.-H."/>
            <person name="Yu H.-J."/>
            <person name="Mun J.-H."/>
        </authorList>
    </citation>
    <scope>NUCLEOTIDE SEQUENCE [LARGE SCALE GENOMIC DNA]</scope>
    <source>
        <strain evidence="2">cv. Jeju island</strain>
        <tissue evidence="1">Leaf</tissue>
    </source>
</reference>
<dbReference type="AlphaFoldDB" id="A0A314ZBH4"/>
<accession>A0A314ZBH4</accession>
<dbReference type="EMBL" id="PJQY01000087">
    <property type="protein sequence ID" value="PQQ19012.1"/>
    <property type="molecule type" value="Genomic_DNA"/>
</dbReference>
<protein>
    <submittedName>
        <fullName evidence="1">Uncharacterized protein</fullName>
    </submittedName>
</protein>
<evidence type="ECO:0000313" key="2">
    <source>
        <dbReference type="Proteomes" id="UP000250321"/>
    </source>
</evidence>
<evidence type="ECO:0000313" key="1">
    <source>
        <dbReference type="EMBL" id="PQQ19012.1"/>
    </source>
</evidence>
<sequence>MVLTASFPQTNEPDLLSLTTWQLDEDEGTRYDDPNVTEFMRLSTQVTPMARMMASTMTVVMALTITRMATAYHGRSDDRYRGLNDGRCHCRNGDCLPRPEWQSIPVSGMAALPCGRSDGPCVFHVLGDGRSPWPN</sequence>
<proteinExistence type="predicted"/>
<dbReference type="Proteomes" id="UP000250321">
    <property type="component" value="Unassembled WGS sequence"/>
</dbReference>
<organism evidence="1 2">
    <name type="scientific">Prunus yedoensis var. nudiflora</name>
    <dbReference type="NCBI Taxonomy" id="2094558"/>
    <lineage>
        <taxon>Eukaryota</taxon>
        <taxon>Viridiplantae</taxon>
        <taxon>Streptophyta</taxon>
        <taxon>Embryophyta</taxon>
        <taxon>Tracheophyta</taxon>
        <taxon>Spermatophyta</taxon>
        <taxon>Magnoliopsida</taxon>
        <taxon>eudicotyledons</taxon>
        <taxon>Gunneridae</taxon>
        <taxon>Pentapetalae</taxon>
        <taxon>rosids</taxon>
        <taxon>fabids</taxon>
        <taxon>Rosales</taxon>
        <taxon>Rosaceae</taxon>
        <taxon>Amygdaloideae</taxon>
        <taxon>Amygdaleae</taxon>
        <taxon>Prunus</taxon>
    </lineage>
</organism>
<keyword evidence="2" id="KW-1185">Reference proteome</keyword>
<comment type="caution">
    <text evidence="1">The sequence shown here is derived from an EMBL/GenBank/DDBJ whole genome shotgun (WGS) entry which is preliminary data.</text>
</comment>
<gene>
    <name evidence="1" type="ORF">Pyn_11373</name>
</gene>